<dbReference type="AlphaFoldDB" id="A0A0L1KEZ6"/>
<evidence type="ECO:0000313" key="3">
    <source>
        <dbReference type="Proteomes" id="UP000037446"/>
    </source>
</evidence>
<feature type="region of interest" description="Disordered" evidence="1">
    <location>
        <begin position="1"/>
        <end position="27"/>
    </location>
</feature>
<dbReference type="PATRIC" id="fig|1306953.7.peg.2768"/>
<dbReference type="EMBL" id="JYNE01000023">
    <property type="protein sequence ID" value="KNH02429.1"/>
    <property type="molecule type" value="Genomic_DNA"/>
</dbReference>
<organism evidence="2 3">
    <name type="scientific">Qipengyuania citrea LAMA 915</name>
    <dbReference type="NCBI Taxonomy" id="1306953"/>
    <lineage>
        <taxon>Bacteria</taxon>
        <taxon>Pseudomonadati</taxon>
        <taxon>Pseudomonadota</taxon>
        <taxon>Alphaproteobacteria</taxon>
        <taxon>Sphingomonadales</taxon>
        <taxon>Erythrobacteraceae</taxon>
        <taxon>Qipengyuania</taxon>
    </lineage>
</organism>
<evidence type="ECO:0000256" key="1">
    <source>
        <dbReference type="SAM" id="MobiDB-lite"/>
    </source>
</evidence>
<protein>
    <submittedName>
        <fullName evidence="2">Cell wall hydrolyses involved in spore germination</fullName>
    </submittedName>
</protein>
<evidence type="ECO:0000313" key="2">
    <source>
        <dbReference type="EMBL" id="KNH02429.1"/>
    </source>
</evidence>
<accession>A0A0L1KEZ6</accession>
<reference evidence="2" key="1">
    <citation type="submission" date="2015-02" db="EMBL/GenBank/DDBJ databases">
        <authorList>
            <person name="Chooi Y.-H."/>
        </authorList>
    </citation>
    <scope>NUCLEOTIDE SEQUENCE [LARGE SCALE GENOMIC DNA]</scope>
    <source>
        <strain evidence="2">LAMA 915</strain>
    </source>
</reference>
<dbReference type="STRING" id="1306953.J121_2679"/>
<proteinExistence type="predicted"/>
<comment type="caution">
    <text evidence="2">The sequence shown here is derived from an EMBL/GenBank/DDBJ whole genome shotgun (WGS) entry which is preliminary data.</text>
</comment>
<dbReference type="Proteomes" id="UP000037446">
    <property type="component" value="Unassembled WGS sequence"/>
</dbReference>
<name>A0A0L1KEZ6_9SPHN</name>
<feature type="compositionally biased region" description="Low complexity" evidence="1">
    <location>
        <begin position="10"/>
        <end position="25"/>
    </location>
</feature>
<sequence>MRSITRDSVARAAGEPPRAAASSGQPGPGAGVHFVLVSPGDSPAALVERARSLCAGGGYCRVQGWSDPAQVPASLPLTDAARRSLRFSFAAANANGGEAIFFDCRLFSAPDIGTCLPAIP</sequence>
<gene>
    <name evidence="2" type="ORF">J121_2679</name>
</gene>